<dbReference type="PANTHER" id="PTHR10815">
    <property type="entry name" value="METHYLATED-DNA--PROTEIN-CYSTEINE METHYLTRANSFERASE"/>
    <property type="match status" value="1"/>
</dbReference>
<evidence type="ECO:0000313" key="9">
    <source>
        <dbReference type="Proteomes" id="UP000051977"/>
    </source>
</evidence>
<proteinExistence type="predicted"/>
<evidence type="ECO:0000256" key="6">
    <source>
        <dbReference type="ARBA" id="ARBA00049348"/>
    </source>
</evidence>
<dbReference type="InterPro" id="IPR001497">
    <property type="entry name" value="MethylDNA_cys_MeTrfase_AS"/>
</dbReference>
<dbReference type="CDD" id="cd06445">
    <property type="entry name" value="ATase"/>
    <property type="match status" value="1"/>
</dbReference>
<accession>A0ABR5PDM0</accession>
<comment type="catalytic activity">
    <reaction evidence="6">
        <text>a 6-O-methyl-2'-deoxyguanosine in DNA + L-cysteinyl-[protein] = S-methyl-L-cysteinyl-[protein] + a 2'-deoxyguanosine in DNA</text>
        <dbReference type="Rhea" id="RHEA:24000"/>
        <dbReference type="Rhea" id="RHEA-COMP:10131"/>
        <dbReference type="Rhea" id="RHEA-COMP:10132"/>
        <dbReference type="Rhea" id="RHEA-COMP:11367"/>
        <dbReference type="Rhea" id="RHEA-COMP:11368"/>
        <dbReference type="ChEBI" id="CHEBI:29950"/>
        <dbReference type="ChEBI" id="CHEBI:82612"/>
        <dbReference type="ChEBI" id="CHEBI:85445"/>
        <dbReference type="ChEBI" id="CHEBI:85448"/>
        <dbReference type="EC" id="2.1.1.63"/>
    </reaction>
</comment>
<name>A0ABR5PDM0_9LACO</name>
<evidence type="ECO:0000256" key="5">
    <source>
        <dbReference type="ARBA" id="ARBA00023204"/>
    </source>
</evidence>
<dbReference type="SUPFAM" id="SSF53155">
    <property type="entry name" value="Methylated DNA-protein cysteine methyltransferase domain"/>
    <property type="match status" value="1"/>
</dbReference>
<evidence type="ECO:0000256" key="1">
    <source>
        <dbReference type="ARBA" id="ARBA00001286"/>
    </source>
</evidence>
<dbReference type="InterPro" id="IPR036217">
    <property type="entry name" value="MethylDNA_cys_MeTrfase_DNAb"/>
</dbReference>
<evidence type="ECO:0000259" key="7">
    <source>
        <dbReference type="Pfam" id="PF01035"/>
    </source>
</evidence>
<evidence type="ECO:0000256" key="2">
    <source>
        <dbReference type="ARBA" id="ARBA00022603"/>
    </source>
</evidence>
<protein>
    <submittedName>
        <fullName evidence="8">Methylated-DNA--[protein]-cysteine S-methyltransferase</fullName>
    </submittedName>
</protein>
<dbReference type="InterPro" id="IPR014048">
    <property type="entry name" value="MethylDNA_cys_MeTrfase_DNA-bd"/>
</dbReference>
<dbReference type="NCBIfam" id="TIGR00589">
    <property type="entry name" value="ogt"/>
    <property type="match status" value="1"/>
</dbReference>
<dbReference type="InterPro" id="IPR036388">
    <property type="entry name" value="WH-like_DNA-bd_sf"/>
</dbReference>
<dbReference type="Proteomes" id="UP000051977">
    <property type="component" value="Unassembled WGS sequence"/>
</dbReference>
<organism evidence="8 9">
    <name type="scientific">Lentilactobacillus rapi DSM 19907 = JCM 15042</name>
    <dbReference type="NCBI Taxonomy" id="1423795"/>
    <lineage>
        <taxon>Bacteria</taxon>
        <taxon>Bacillati</taxon>
        <taxon>Bacillota</taxon>
        <taxon>Bacilli</taxon>
        <taxon>Lactobacillales</taxon>
        <taxon>Lactobacillaceae</taxon>
        <taxon>Lentilactobacillus</taxon>
    </lineage>
</organism>
<sequence>MEILYMKKIYWESIEIDDSKFFFTVTNKGLNFVSSPGRFLSEIFDFYPENRYQYQFMYDESVTGVYLDELTDYFNKKRTSFDLPLDFGNLGTPLQRKVWAEIQQIPYGETITYKQLAENVGKPKAIRAVASAVAQNPLLIVVPCHRVIKTSGDIGEYRGGKDIKKFLLQFEKEAAPKRTLIKKLPLPKISQLGRPGL</sequence>
<keyword evidence="3" id="KW-0808">Transferase</keyword>
<keyword evidence="4" id="KW-0227">DNA damage</keyword>
<evidence type="ECO:0000256" key="3">
    <source>
        <dbReference type="ARBA" id="ARBA00022679"/>
    </source>
</evidence>
<dbReference type="Pfam" id="PF01035">
    <property type="entry name" value="DNA_binding_1"/>
    <property type="match status" value="1"/>
</dbReference>
<comment type="catalytic activity">
    <reaction evidence="1">
        <text>a 4-O-methyl-thymidine in DNA + L-cysteinyl-[protein] = a thymidine in DNA + S-methyl-L-cysteinyl-[protein]</text>
        <dbReference type="Rhea" id="RHEA:53428"/>
        <dbReference type="Rhea" id="RHEA-COMP:10131"/>
        <dbReference type="Rhea" id="RHEA-COMP:10132"/>
        <dbReference type="Rhea" id="RHEA-COMP:13555"/>
        <dbReference type="Rhea" id="RHEA-COMP:13556"/>
        <dbReference type="ChEBI" id="CHEBI:29950"/>
        <dbReference type="ChEBI" id="CHEBI:82612"/>
        <dbReference type="ChEBI" id="CHEBI:137386"/>
        <dbReference type="ChEBI" id="CHEBI:137387"/>
        <dbReference type="EC" id="2.1.1.63"/>
    </reaction>
</comment>
<evidence type="ECO:0000313" key="8">
    <source>
        <dbReference type="EMBL" id="KRL16846.1"/>
    </source>
</evidence>
<keyword evidence="9" id="KW-1185">Reference proteome</keyword>
<keyword evidence="5" id="KW-0234">DNA repair</keyword>
<dbReference type="PROSITE" id="PS00374">
    <property type="entry name" value="MGMT"/>
    <property type="match status" value="1"/>
</dbReference>
<keyword evidence="2" id="KW-0489">Methyltransferase</keyword>
<dbReference type="EMBL" id="AZEI01000049">
    <property type="protein sequence ID" value="KRL16846.1"/>
    <property type="molecule type" value="Genomic_DNA"/>
</dbReference>
<dbReference type="InterPro" id="IPR036631">
    <property type="entry name" value="MGMT_N_sf"/>
</dbReference>
<dbReference type="PANTHER" id="PTHR10815:SF5">
    <property type="entry name" value="METHYLATED-DNA--PROTEIN-CYSTEINE METHYLTRANSFERASE"/>
    <property type="match status" value="1"/>
</dbReference>
<dbReference type="Gene3D" id="1.10.10.10">
    <property type="entry name" value="Winged helix-like DNA-binding domain superfamily/Winged helix DNA-binding domain"/>
    <property type="match status" value="1"/>
</dbReference>
<gene>
    <name evidence="8" type="ORF">FD12_GL002361</name>
</gene>
<comment type="caution">
    <text evidence="8">The sequence shown here is derived from an EMBL/GenBank/DDBJ whole genome shotgun (WGS) entry which is preliminary data.</text>
</comment>
<evidence type="ECO:0000256" key="4">
    <source>
        <dbReference type="ARBA" id="ARBA00022763"/>
    </source>
</evidence>
<reference evidence="8 9" key="1">
    <citation type="journal article" date="2015" name="Genome Announc.">
        <title>Expanding the biotechnology potential of lactobacilli through comparative genomics of 213 strains and associated genera.</title>
        <authorList>
            <person name="Sun Z."/>
            <person name="Harris H.M."/>
            <person name="McCann A."/>
            <person name="Guo C."/>
            <person name="Argimon S."/>
            <person name="Zhang W."/>
            <person name="Yang X."/>
            <person name="Jeffery I.B."/>
            <person name="Cooney J.C."/>
            <person name="Kagawa T.F."/>
            <person name="Liu W."/>
            <person name="Song Y."/>
            <person name="Salvetti E."/>
            <person name="Wrobel A."/>
            <person name="Rasinkangas P."/>
            <person name="Parkhill J."/>
            <person name="Rea M.C."/>
            <person name="O'Sullivan O."/>
            <person name="Ritari J."/>
            <person name="Douillard F.P."/>
            <person name="Paul Ross R."/>
            <person name="Yang R."/>
            <person name="Briner A.E."/>
            <person name="Felis G.E."/>
            <person name="de Vos W.M."/>
            <person name="Barrangou R."/>
            <person name="Klaenhammer T.R."/>
            <person name="Caufield P.W."/>
            <person name="Cui Y."/>
            <person name="Zhang H."/>
            <person name="O'Toole P.W."/>
        </authorList>
    </citation>
    <scope>NUCLEOTIDE SEQUENCE [LARGE SCALE GENOMIC DNA]</scope>
    <source>
        <strain evidence="8 9">DSM 19907</strain>
    </source>
</reference>
<dbReference type="SUPFAM" id="SSF46767">
    <property type="entry name" value="Methylated DNA-protein cysteine methyltransferase, C-terminal domain"/>
    <property type="match status" value="1"/>
</dbReference>
<feature type="domain" description="Methylated-DNA-[protein]-cysteine S-methyltransferase DNA binding" evidence="7">
    <location>
        <begin position="94"/>
        <end position="172"/>
    </location>
</feature>